<feature type="domain" description="Tyr recombinase" evidence="12">
    <location>
        <begin position="94"/>
        <end position="278"/>
    </location>
</feature>
<evidence type="ECO:0000256" key="8">
    <source>
        <dbReference type="ARBA" id="ARBA00023125"/>
    </source>
</evidence>
<feature type="active site" evidence="11">
    <location>
        <position position="256"/>
    </location>
</feature>
<dbReference type="Pfam" id="PF00589">
    <property type="entry name" value="Phage_integrase"/>
    <property type="match status" value="1"/>
</dbReference>
<evidence type="ECO:0000256" key="1">
    <source>
        <dbReference type="ARBA" id="ARBA00004496"/>
    </source>
</evidence>
<dbReference type="Proteomes" id="UP001524460">
    <property type="component" value="Unassembled WGS sequence"/>
</dbReference>
<sequence>MWMERGLSENTLMSYRNDLKKMESWLDEQGLTLERVSTDDLQRYQQWLFDADYKQTSRARMVSAIRRLFQYLNREKMRDDDPSALLVSPRLPKRLPKDITEEQVDALLSAPDPNDPIELRDKAMLELLYATGLRVTELVSLTMENVSLRQGVVRVIGKGNKERLVPMGEDAIDWIEQFLQNGRPLLLGEKSSDVVFPSKRAKQMTRQTFWHRIKHYAVKADIDAETLSPHVMRHAFATHLLNYGADLRVVQMLLGHSDLSTTQIYTHVATERLKQLHGEHHPRA</sequence>
<dbReference type="InterPro" id="IPR002104">
    <property type="entry name" value="Integrase_catalytic"/>
</dbReference>
<feature type="active site" evidence="11">
    <location>
        <position position="134"/>
    </location>
</feature>
<gene>
    <name evidence="11 14" type="primary">xerD</name>
    <name evidence="14" type="ORF">NHN17_08605</name>
</gene>
<dbReference type="CDD" id="cd00798">
    <property type="entry name" value="INT_XerDC_C"/>
    <property type="match status" value="1"/>
</dbReference>
<name>A0ABT1N053_9GAMM</name>
<evidence type="ECO:0000256" key="3">
    <source>
        <dbReference type="ARBA" id="ARBA00015810"/>
    </source>
</evidence>
<feature type="active site" evidence="11">
    <location>
        <position position="158"/>
    </location>
</feature>
<accession>A0ABT1N053</accession>
<dbReference type="PROSITE" id="PS51898">
    <property type="entry name" value="TYR_RECOMBINASE"/>
    <property type="match status" value="1"/>
</dbReference>
<evidence type="ECO:0000256" key="10">
    <source>
        <dbReference type="ARBA" id="ARBA00023306"/>
    </source>
</evidence>
<dbReference type="InterPro" id="IPR010998">
    <property type="entry name" value="Integrase_recombinase_N"/>
</dbReference>
<dbReference type="InterPro" id="IPR050090">
    <property type="entry name" value="Tyrosine_recombinase_XerCD"/>
</dbReference>
<evidence type="ECO:0000256" key="5">
    <source>
        <dbReference type="ARBA" id="ARBA00022618"/>
    </source>
</evidence>
<dbReference type="NCBIfam" id="TIGR02225">
    <property type="entry name" value="recomb_XerD"/>
    <property type="match status" value="1"/>
</dbReference>
<feature type="active site" description="O-(3'-phospho-DNA)-tyrosine intermediate" evidence="11">
    <location>
        <position position="265"/>
    </location>
</feature>
<comment type="similarity">
    <text evidence="2 11">Belongs to the 'phage' integrase family. XerD subfamily.</text>
</comment>
<evidence type="ECO:0000256" key="2">
    <source>
        <dbReference type="ARBA" id="ARBA00010450"/>
    </source>
</evidence>
<dbReference type="SUPFAM" id="SSF56349">
    <property type="entry name" value="DNA breaking-rejoining enzymes"/>
    <property type="match status" value="1"/>
</dbReference>
<protein>
    <recommendedName>
        <fullName evidence="3 11">Tyrosine recombinase XerD</fullName>
    </recommendedName>
</protein>
<keyword evidence="5 11" id="KW-0132">Cell division</keyword>
<dbReference type="Pfam" id="PF02899">
    <property type="entry name" value="Phage_int_SAM_1"/>
    <property type="match status" value="1"/>
</dbReference>
<comment type="subcellular location">
    <subcellularLocation>
        <location evidence="1 11">Cytoplasm</location>
    </subcellularLocation>
</comment>
<keyword evidence="8 11" id="KW-0238">DNA-binding</keyword>
<proteinExistence type="inferred from homology"/>
<dbReference type="HAMAP" id="MF_01808">
    <property type="entry name" value="Recomb_XerC_XerD"/>
    <property type="match status" value="1"/>
</dbReference>
<dbReference type="InterPro" id="IPR004107">
    <property type="entry name" value="Integrase_SAM-like_N"/>
</dbReference>
<evidence type="ECO:0000259" key="13">
    <source>
        <dbReference type="PROSITE" id="PS51900"/>
    </source>
</evidence>
<keyword evidence="10 11" id="KW-0131">Cell cycle</keyword>
<feature type="active site" evidence="11">
    <location>
        <position position="233"/>
    </location>
</feature>
<dbReference type="InterPro" id="IPR023009">
    <property type="entry name" value="Tyrosine_recombinase_XerC/XerD"/>
</dbReference>
<comment type="function">
    <text evidence="11">Site-specific tyrosine recombinase, which acts by catalyzing the cutting and rejoining of the recombining DNA molecules. The XerC-XerD complex is essential to convert dimers of the bacterial chromosome into monomers to permit their segregation at cell division. It also contributes to the segregational stability of plasmids.</text>
</comment>
<evidence type="ECO:0000313" key="15">
    <source>
        <dbReference type="Proteomes" id="UP001524460"/>
    </source>
</evidence>
<evidence type="ECO:0000313" key="14">
    <source>
        <dbReference type="EMBL" id="MCQ1058118.1"/>
    </source>
</evidence>
<dbReference type="HAMAP" id="MF_01807">
    <property type="entry name" value="Recomb_XerD"/>
    <property type="match status" value="1"/>
</dbReference>
<dbReference type="InterPro" id="IPR013762">
    <property type="entry name" value="Integrase-like_cat_sf"/>
</dbReference>
<dbReference type="Gene3D" id="1.10.150.130">
    <property type="match status" value="1"/>
</dbReference>
<feature type="active site" evidence="11">
    <location>
        <position position="230"/>
    </location>
</feature>
<reference evidence="14 15" key="1">
    <citation type="submission" date="2022-07" db="EMBL/GenBank/DDBJ databases">
        <title>Photobacterium pectinilyticum sp. nov., a marine bacterium isolated from surface seawater of Qingdao offshore.</title>
        <authorList>
            <person name="Wang X."/>
        </authorList>
    </citation>
    <scope>NUCLEOTIDE SEQUENCE [LARGE SCALE GENOMIC DNA]</scope>
    <source>
        <strain evidence="14 15">ZSDE20</strain>
    </source>
</reference>
<dbReference type="InterPro" id="IPR011932">
    <property type="entry name" value="Recomb_XerD"/>
</dbReference>
<evidence type="ECO:0000256" key="6">
    <source>
        <dbReference type="ARBA" id="ARBA00022829"/>
    </source>
</evidence>
<dbReference type="PANTHER" id="PTHR30349">
    <property type="entry name" value="PHAGE INTEGRASE-RELATED"/>
    <property type="match status" value="1"/>
</dbReference>
<dbReference type="SUPFAM" id="SSF47823">
    <property type="entry name" value="lambda integrase-like, N-terminal domain"/>
    <property type="match status" value="1"/>
</dbReference>
<keyword evidence="15" id="KW-1185">Reference proteome</keyword>
<dbReference type="NCBIfam" id="NF040815">
    <property type="entry name" value="recomb_XerA_Arch"/>
    <property type="match status" value="1"/>
</dbReference>
<dbReference type="NCBIfam" id="NF001399">
    <property type="entry name" value="PRK00283.1"/>
    <property type="match status" value="1"/>
</dbReference>
<keyword evidence="9 11" id="KW-0233">DNA recombination</keyword>
<evidence type="ECO:0000256" key="4">
    <source>
        <dbReference type="ARBA" id="ARBA00022490"/>
    </source>
</evidence>
<dbReference type="InterPro" id="IPR044068">
    <property type="entry name" value="CB"/>
</dbReference>
<keyword evidence="6 11" id="KW-0159">Chromosome partition</keyword>
<feature type="domain" description="Core-binding (CB)" evidence="13">
    <location>
        <begin position="1"/>
        <end position="73"/>
    </location>
</feature>
<evidence type="ECO:0000259" key="12">
    <source>
        <dbReference type="PROSITE" id="PS51898"/>
    </source>
</evidence>
<comment type="caution">
    <text evidence="14">The sequence shown here is derived from an EMBL/GenBank/DDBJ whole genome shotgun (WGS) entry which is preliminary data.</text>
</comment>
<dbReference type="PANTHER" id="PTHR30349:SF90">
    <property type="entry name" value="TYROSINE RECOMBINASE XERD"/>
    <property type="match status" value="1"/>
</dbReference>
<dbReference type="EMBL" id="JANEYT010000015">
    <property type="protein sequence ID" value="MCQ1058118.1"/>
    <property type="molecule type" value="Genomic_DNA"/>
</dbReference>
<evidence type="ECO:0000256" key="11">
    <source>
        <dbReference type="HAMAP-Rule" id="MF_01807"/>
    </source>
</evidence>
<comment type="subunit">
    <text evidence="11">Forms a cyclic heterotetrameric complex composed of two molecules of XerC and two molecules of XerD.</text>
</comment>
<dbReference type="InterPro" id="IPR011010">
    <property type="entry name" value="DNA_brk_join_enz"/>
</dbReference>
<evidence type="ECO:0000256" key="7">
    <source>
        <dbReference type="ARBA" id="ARBA00022908"/>
    </source>
</evidence>
<keyword evidence="4 11" id="KW-0963">Cytoplasm</keyword>
<dbReference type="PROSITE" id="PS51900">
    <property type="entry name" value="CB"/>
    <property type="match status" value="1"/>
</dbReference>
<dbReference type="Gene3D" id="1.10.443.10">
    <property type="entry name" value="Intergrase catalytic core"/>
    <property type="match status" value="1"/>
</dbReference>
<organism evidence="14 15">
    <name type="scientific">Photobacterium pectinilyticum</name>
    <dbReference type="NCBI Taxonomy" id="2906793"/>
    <lineage>
        <taxon>Bacteria</taxon>
        <taxon>Pseudomonadati</taxon>
        <taxon>Pseudomonadota</taxon>
        <taxon>Gammaproteobacteria</taxon>
        <taxon>Vibrionales</taxon>
        <taxon>Vibrionaceae</taxon>
        <taxon>Photobacterium</taxon>
    </lineage>
</organism>
<keyword evidence="7 11" id="KW-0229">DNA integration</keyword>
<evidence type="ECO:0000256" key="9">
    <source>
        <dbReference type="ARBA" id="ARBA00023172"/>
    </source>
</evidence>